<accession>A0A803QNN3</accession>
<dbReference type="PANTHER" id="PTHR33116:SF78">
    <property type="entry name" value="OS12G0587133 PROTEIN"/>
    <property type="match status" value="1"/>
</dbReference>
<sequence length="430" mass="49010">MQESVVALCASQIGCEVGSWPMSYLGMPLGSSPKKKLIWAPVLEKFAKKLDGWKASFLSRGGRLTLVQSVLSSLPIYYLSMFKAPKAVLFSLEKMMRDFLWKGGDLMGGDHLVSREEVCRPKHEGGLAIGRLDMRNKGLLMKWLWRYPLESNSLRHKVIKSRYGIAENCWDTQSGHRLSPRGPWKDISDLYGEFLELVKFKVGNGATIRFWEDIWIGETTLRSRFPDLAVVSKAKNMSIKDLVAIEGEVGNCVASWNFKFRRNLMEREMPNLIVLLQLLEHIRLLNISEDIRLWKPDPGGIFSCKSAFSWFTSNHNSGELFWTKTLWKSRCPSKVKVFGWLVALGKINVHFMMQKRRPFICLSPGWCVCCKKSSEEVAYLFLGCCMAQRLWIKLLNVFETQWVLPGSVPLMIVSKVGGVRVDHTYGGQLS</sequence>
<reference evidence="2" key="1">
    <citation type="submission" date="2021-03" db="UniProtKB">
        <authorList>
            <consortium name="EnsemblPlants"/>
        </authorList>
    </citation>
    <scope>IDENTIFICATION</scope>
</reference>
<dbReference type="EnsemblPlants" id="evm.model.10.4">
    <property type="protein sequence ID" value="cds.evm.model.10.4"/>
    <property type="gene ID" value="evm.TU.10.4"/>
</dbReference>
<dbReference type="Proteomes" id="UP000596661">
    <property type="component" value="Unassembled WGS sequence"/>
</dbReference>
<dbReference type="PANTHER" id="PTHR33116">
    <property type="entry name" value="REVERSE TRANSCRIPTASE ZINC-BINDING DOMAIN-CONTAINING PROTEIN-RELATED-RELATED"/>
    <property type="match status" value="1"/>
</dbReference>
<feature type="domain" description="Reverse transcriptase zinc-binding" evidence="1">
    <location>
        <begin position="302"/>
        <end position="391"/>
    </location>
</feature>
<dbReference type="EMBL" id="UZAU01000776">
    <property type="status" value="NOT_ANNOTATED_CDS"/>
    <property type="molecule type" value="Genomic_DNA"/>
</dbReference>
<dbReference type="AlphaFoldDB" id="A0A803QNN3"/>
<dbReference type="InterPro" id="IPR026960">
    <property type="entry name" value="RVT-Znf"/>
</dbReference>
<name>A0A803QNN3_CANSA</name>
<organism evidence="2 3">
    <name type="scientific">Cannabis sativa</name>
    <name type="common">Hemp</name>
    <name type="synonym">Marijuana</name>
    <dbReference type="NCBI Taxonomy" id="3483"/>
    <lineage>
        <taxon>Eukaryota</taxon>
        <taxon>Viridiplantae</taxon>
        <taxon>Streptophyta</taxon>
        <taxon>Embryophyta</taxon>
        <taxon>Tracheophyta</taxon>
        <taxon>Spermatophyta</taxon>
        <taxon>Magnoliopsida</taxon>
        <taxon>eudicotyledons</taxon>
        <taxon>Gunneridae</taxon>
        <taxon>Pentapetalae</taxon>
        <taxon>rosids</taxon>
        <taxon>fabids</taxon>
        <taxon>Rosales</taxon>
        <taxon>Cannabaceae</taxon>
        <taxon>Cannabis</taxon>
    </lineage>
</organism>
<dbReference type="OMA" id="SHIMARG"/>
<keyword evidence="3" id="KW-1185">Reference proteome</keyword>
<dbReference type="Gramene" id="evm.model.10.4">
    <property type="protein sequence ID" value="cds.evm.model.10.4"/>
    <property type="gene ID" value="evm.TU.10.4"/>
</dbReference>
<evidence type="ECO:0000313" key="3">
    <source>
        <dbReference type="Proteomes" id="UP000596661"/>
    </source>
</evidence>
<dbReference type="Pfam" id="PF13966">
    <property type="entry name" value="zf-RVT"/>
    <property type="match status" value="1"/>
</dbReference>
<protein>
    <recommendedName>
        <fullName evidence="1">Reverse transcriptase zinc-binding domain-containing protein</fullName>
    </recommendedName>
</protein>
<evidence type="ECO:0000313" key="2">
    <source>
        <dbReference type="EnsemblPlants" id="cds.evm.model.10.4"/>
    </source>
</evidence>
<proteinExistence type="predicted"/>
<evidence type="ECO:0000259" key="1">
    <source>
        <dbReference type="Pfam" id="PF13966"/>
    </source>
</evidence>